<sequence>KITLLEPASSLAIAH</sequence>
<evidence type="ECO:0000313" key="1">
    <source>
        <dbReference type="EnsemblMetazoa" id="Aqu2.1.15208_001"/>
    </source>
</evidence>
<organism evidence="1">
    <name type="scientific">Amphimedon queenslandica</name>
    <name type="common">Sponge</name>
    <dbReference type="NCBI Taxonomy" id="400682"/>
    <lineage>
        <taxon>Eukaryota</taxon>
        <taxon>Metazoa</taxon>
        <taxon>Porifera</taxon>
        <taxon>Demospongiae</taxon>
        <taxon>Heteroscleromorpha</taxon>
        <taxon>Haplosclerida</taxon>
        <taxon>Niphatidae</taxon>
        <taxon>Amphimedon</taxon>
    </lineage>
</organism>
<accession>A0A1X7TK54</accession>
<proteinExistence type="predicted"/>
<reference evidence="1" key="1">
    <citation type="submission" date="2017-05" db="UniProtKB">
        <authorList>
            <consortium name="EnsemblMetazoa"/>
        </authorList>
    </citation>
    <scope>IDENTIFICATION</scope>
</reference>
<dbReference type="EnsemblMetazoa" id="Aqu2.1.15208_001">
    <property type="protein sequence ID" value="Aqu2.1.15208_001"/>
    <property type="gene ID" value="Aqu2.1.15208"/>
</dbReference>
<name>A0A1X7TK54_AMPQE</name>
<dbReference type="InParanoid" id="A0A1X7TK54"/>
<protein>
    <submittedName>
        <fullName evidence="1">Uncharacterized protein</fullName>
    </submittedName>
</protein>